<dbReference type="EMBL" id="JAACJN010000106">
    <property type="protein sequence ID" value="KAF5373393.1"/>
    <property type="molecule type" value="Genomic_DNA"/>
</dbReference>
<comment type="caution">
    <text evidence="2">The sequence shown here is derived from an EMBL/GenBank/DDBJ whole genome shotgun (WGS) entry which is preliminary data.</text>
</comment>
<evidence type="ECO:0000256" key="1">
    <source>
        <dbReference type="SAM" id="SignalP"/>
    </source>
</evidence>
<evidence type="ECO:0000313" key="2">
    <source>
        <dbReference type="EMBL" id="KAF5373393.1"/>
    </source>
</evidence>
<accession>A0A8H5GYE8</accession>
<dbReference type="AlphaFoldDB" id="A0A8H5GYE8"/>
<sequence length="88" mass="9584">MQQFSLAIRALFFSLFTANVLAGTIPLQKPEGWHEVQLIHDQAQARVGLGDFNPSSLPDSNGDENFLQKRVPPECVVMGDSNGNVACV</sequence>
<feature type="chain" id="PRO_5034323383" evidence="1">
    <location>
        <begin position="23"/>
        <end position="88"/>
    </location>
</feature>
<keyword evidence="3" id="KW-1185">Reference proteome</keyword>
<dbReference type="Proteomes" id="UP000518752">
    <property type="component" value="Unassembled WGS sequence"/>
</dbReference>
<evidence type="ECO:0000313" key="3">
    <source>
        <dbReference type="Proteomes" id="UP000518752"/>
    </source>
</evidence>
<organism evidence="2 3">
    <name type="scientific">Collybiopsis confluens</name>
    <dbReference type="NCBI Taxonomy" id="2823264"/>
    <lineage>
        <taxon>Eukaryota</taxon>
        <taxon>Fungi</taxon>
        <taxon>Dikarya</taxon>
        <taxon>Basidiomycota</taxon>
        <taxon>Agaricomycotina</taxon>
        <taxon>Agaricomycetes</taxon>
        <taxon>Agaricomycetidae</taxon>
        <taxon>Agaricales</taxon>
        <taxon>Marasmiineae</taxon>
        <taxon>Omphalotaceae</taxon>
        <taxon>Collybiopsis</taxon>
    </lineage>
</organism>
<feature type="signal peptide" evidence="1">
    <location>
        <begin position="1"/>
        <end position="22"/>
    </location>
</feature>
<reference evidence="2 3" key="1">
    <citation type="journal article" date="2020" name="ISME J.">
        <title>Uncovering the hidden diversity of litter-decomposition mechanisms in mushroom-forming fungi.</title>
        <authorList>
            <person name="Floudas D."/>
            <person name="Bentzer J."/>
            <person name="Ahren D."/>
            <person name="Johansson T."/>
            <person name="Persson P."/>
            <person name="Tunlid A."/>
        </authorList>
    </citation>
    <scope>NUCLEOTIDE SEQUENCE [LARGE SCALE GENOMIC DNA]</scope>
    <source>
        <strain evidence="2 3">CBS 406.79</strain>
    </source>
</reference>
<name>A0A8H5GYE8_9AGAR</name>
<gene>
    <name evidence="2" type="ORF">D9757_009744</name>
</gene>
<protein>
    <submittedName>
        <fullName evidence="2">Uncharacterized protein</fullName>
    </submittedName>
</protein>
<proteinExistence type="predicted"/>
<keyword evidence="1" id="KW-0732">Signal</keyword>